<dbReference type="GO" id="GO:0051205">
    <property type="term" value="P:protein insertion into membrane"/>
    <property type="evidence" value="ECO:0007669"/>
    <property type="project" value="TreeGrafter"/>
</dbReference>
<dbReference type="GO" id="GO:0005886">
    <property type="term" value="C:plasma membrane"/>
    <property type="evidence" value="ECO:0007669"/>
    <property type="project" value="UniProtKB-SubCell"/>
</dbReference>
<evidence type="ECO:0000256" key="8">
    <source>
        <dbReference type="ARBA" id="ARBA00023186"/>
    </source>
</evidence>
<dbReference type="GO" id="GO:0015031">
    <property type="term" value="P:protein transport"/>
    <property type="evidence" value="ECO:0007669"/>
    <property type="project" value="UniProtKB-KW"/>
</dbReference>
<dbReference type="PROSITE" id="PS51257">
    <property type="entry name" value="PROKAR_LIPOPROTEIN"/>
    <property type="match status" value="1"/>
</dbReference>
<evidence type="ECO:0000256" key="11">
    <source>
        <dbReference type="SAM" id="Phobius"/>
    </source>
</evidence>
<dbReference type="OrthoDB" id="9780552at2"/>
<dbReference type="InterPro" id="IPR047196">
    <property type="entry name" value="YidC_ALB_C"/>
</dbReference>
<evidence type="ECO:0000313" key="14">
    <source>
        <dbReference type="Proteomes" id="UP000051330"/>
    </source>
</evidence>
<feature type="region of interest" description="Disordered" evidence="10">
    <location>
        <begin position="296"/>
        <end position="321"/>
    </location>
</feature>
<dbReference type="STRING" id="1423792.FD09_GL002432"/>
<evidence type="ECO:0000256" key="1">
    <source>
        <dbReference type="ARBA" id="ARBA00004651"/>
    </source>
</evidence>
<dbReference type="PANTHER" id="PTHR12428">
    <property type="entry name" value="OXA1"/>
    <property type="match status" value="1"/>
</dbReference>
<evidence type="ECO:0000256" key="7">
    <source>
        <dbReference type="ARBA" id="ARBA00023136"/>
    </source>
</evidence>
<dbReference type="EMBL" id="AZEC01000005">
    <property type="protein sequence ID" value="KRL12893.1"/>
    <property type="molecule type" value="Genomic_DNA"/>
</dbReference>
<feature type="transmembrane region" description="Helical" evidence="11">
    <location>
        <begin position="69"/>
        <end position="90"/>
    </location>
</feature>
<keyword evidence="2" id="KW-0813">Transport</keyword>
<reference evidence="13 14" key="1">
    <citation type="journal article" date="2015" name="Genome Announc.">
        <title>Expanding the biotechnology potential of lactobacilli through comparative genomics of 213 strains and associated genera.</title>
        <authorList>
            <person name="Sun Z."/>
            <person name="Harris H.M."/>
            <person name="McCann A."/>
            <person name="Guo C."/>
            <person name="Argimon S."/>
            <person name="Zhang W."/>
            <person name="Yang X."/>
            <person name="Jeffery I.B."/>
            <person name="Cooney J.C."/>
            <person name="Kagawa T.F."/>
            <person name="Liu W."/>
            <person name="Song Y."/>
            <person name="Salvetti E."/>
            <person name="Wrobel A."/>
            <person name="Rasinkangas P."/>
            <person name="Parkhill J."/>
            <person name="Rea M.C."/>
            <person name="O'Sullivan O."/>
            <person name="Ritari J."/>
            <person name="Douillard F.P."/>
            <person name="Paul Ross R."/>
            <person name="Yang R."/>
            <person name="Briner A.E."/>
            <person name="Felis G.E."/>
            <person name="de Vos W.M."/>
            <person name="Barrangou R."/>
            <person name="Klaenhammer T.R."/>
            <person name="Caufield P.W."/>
            <person name="Cui Y."/>
            <person name="Zhang H."/>
            <person name="O'Toole P.W."/>
        </authorList>
    </citation>
    <scope>NUCLEOTIDE SEQUENCE [LARGE SCALE GENOMIC DNA]</scope>
    <source>
        <strain evidence="13 14">DSM 12744</strain>
    </source>
</reference>
<dbReference type="AlphaFoldDB" id="A0A0R1MXF7"/>
<keyword evidence="4 9" id="KW-0812">Transmembrane</keyword>
<dbReference type="RefSeq" id="WP_083487630.1">
    <property type="nucleotide sequence ID" value="NZ_AZEC01000005.1"/>
</dbReference>
<feature type="transmembrane region" description="Helical" evidence="11">
    <location>
        <begin position="217"/>
        <end position="235"/>
    </location>
</feature>
<dbReference type="InterPro" id="IPR028055">
    <property type="entry name" value="YidC/Oxa/ALB_C"/>
</dbReference>
<evidence type="ECO:0000256" key="3">
    <source>
        <dbReference type="ARBA" id="ARBA00022475"/>
    </source>
</evidence>
<dbReference type="PATRIC" id="fig|1423792.3.peg.2480"/>
<comment type="similarity">
    <text evidence="9">Belongs to the OXA1/ALB3/YidC family.</text>
</comment>
<gene>
    <name evidence="13" type="ORF">FD09_GL002432</name>
</gene>
<dbReference type="CDD" id="cd20070">
    <property type="entry name" value="5TM_YidC_Alb3"/>
    <property type="match status" value="1"/>
</dbReference>
<feature type="compositionally biased region" description="Basic and acidic residues" evidence="10">
    <location>
        <begin position="300"/>
        <end position="321"/>
    </location>
</feature>
<feature type="transmembrane region" description="Helical" evidence="11">
    <location>
        <begin position="187"/>
        <end position="205"/>
    </location>
</feature>
<proteinExistence type="inferred from homology"/>
<keyword evidence="6 11" id="KW-1133">Transmembrane helix</keyword>
<keyword evidence="8" id="KW-0143">Chaperone</keyword>
<dbReference type="Proteomes" id="UP000051330">
    <property type="component" value="Unassembled WGS sequence"/>
</dbReference>
<feature type="domain" description="Membrane insertase YidC/Oxa/ALB C-terminal" evidence="12">
    <location>
        <begin position="70"/>
        <end position="257"/>
    </location>
</feature>
<evidence type="ECO:0000256" key="5">
    <source>
        <dbReference type="ARBA" id="ARBA00022927"/>
    </source>
</evidence>
<keyword evidence="3" id="KW-1003">Cell membrane</keyword>
<dbReference type="PRINTS" id="PR00701">
    <property type="entry name" value="60KDINNERMP"/>
</dbReference>
<evidence type="ECO:0000313" key="13">
    <source>
        <dbReference type="EMBL" id="KRL12893.1"/>
    </source>
</evidence>
<dbReference type="GO" id="GO:0032977">
    <property type="term" value="F:membrane insertase activity"/>
    <property type="evidence" value="ECO:0007669"/>
    <property type="project" value="InterPro"/>
</dbReference>
<evidence type="ECO:0000256" key="10">
    <source>
        <dbReference type="SAM" id="MobiDB-lite"/>
    </source>
</evidence>
<evidence type="ECO:0000256" key="9">
    <source>
        <dbReference type="RuleBase" id="RU003945"/>
    </source>
</evidence>
<organism evidence="13 14">
    <name type="scientific">Schleiferilactobacillus perolens DSM 12744</name>
    <dbReference type="NCBI Taxonomy" id="1423792"/>
    <lineage>
        <taxon>Bacteria</taxon>
        <taxon>Bacillati</taxon>
        <taxon>Bacillota</taxon>
        <taxon>Bacilli</taxon>
        <taxon>Lactobacillales</taxon>
        <taxon>Lactobacillaceae</taxon>
        <taxon>Schleiferilactobacillus</taxon>
    </lineage>
</organism>
<keyword evidence="7 11" id="KW-0472">Membrane</keyword>
<dbReference type="InterPro" id="IPR001708">
    <property type="entry name" value="YidC/ALB3/OXA1/COX18"/>
</dbReference>
<evidence type="ECO:0000259" key="12">
    <source>
        <dbReference type="Pfam" id="PF02096"/>
    </source>
</evidence>
<keyword evidence="5" id="KW-0653">Protein transport</keyword>
<evidence type="ECO:0000256" key="6">
    <source>
        <dbReference type="ARBA" id="ARBA00022989"/>
    </source>
</evidence>
<keyword evidence="14" id="KW-1185">Reference proteome</keyword>
<dbReference type="PANTHER" id="PTHR12428:SF65">
    <property type="entry name" value="CYTOCHROME C OXIDASE ASSEMBLY PROTEIN COX18, MITOCHONDRIAL"/>
    <property type="match status" value="1"/>
</dbReference>
<feature type="transmembrane region" description="Helical" evidence="11">
    <location>
        <begin position="142"/>
        <end position="167"/>
    </location>
</feature>
<evidence type="ECO:0000256" key="2">
    <source>
        <dbReference type="ARBA" id="ARBA00022448"/>
    </source>
</evidence>
<accession>A0A0R1MXF7</accession>
<sequence length="321" mass="36295">MLKKKYIRYALILSSLVILVIVLSGCAPQGIQNYKAPTSGPWGWTYKYLAVPLQRFMYWCADLIGGPNGFGWGIVSLTLVIRLLLMPLMLRQQSNAAYQQEKMAAIQPQIQIIQKLNKQNLTMEQKQQLSAKQMELFQQNNVSMLGGIGCLPLLIQLPIMTALYQAIQFAPQIFNATFFGINLGQRNYVIAIVATLISLLQGWMMTIGVPAAQKKTMATTMLMSPLMTLFFTLFLPAGLGLYWLVGNLLFAFQQAITTWILQPRMRKRAARELKEHPIQQVVTEDMFGNMTAEAAANDPKVQEIHEKNRERNAGKQQRPRD</sequence>
<comment type="caution">
    <text evidence="13">The sequence shown here is derived from an EMBL/GenBank/DDBJ whole genome shotgun (WGS) entry which is preliminary data.</text>
</comment>
<comment type="subcellular location">
    <subcellularLocation>
        <location evidence="1">Cell membrane</location>
        <topology evidence="1">Multi-pass membrane protein</topology>
    </subcellularLocation>
    <subcellularLocation>
        <location evidence="9">Membrane</location>
        <topology evidence="9">Multi-pass membrane protein</topology>
    </subcellularLocation>
</comment>
<name>A0A0R1MXF7_9LACO</name>
<dbReference type="NCBIfam" id="TIGR03592">
    <property type="entry name" value="yidC_oxa1_cterm"/>
    <property type="match status" value="1"/>
</dbReference>
<dbReference type="Pfam" id="PF02096">
    <property type="entry name" value="60KD_IMP"/>
    <property type="match status" value="1"/>
</dbReference>
<evidence type="ECO:0000256" key="4">
    <source>
        <dbReference type="ARBA" id="ARBA00022692"/>
    </source>
</evidence>
<protein>
    <recommendedName>
        <fullName evidence="12">Membrane insertase YidC/Oxa/ALB C-terminal domain-containing protein</fullName>
    </recommendedName>
</protein>